<name>A0ABP8U4T5_9ACTN</name>
<keyword evidence="3" id="KW-1185">Reference proteome</keyword>
<evidence type="ECO:0000313" key="3">
    <source>
        <dbReference type="Proteomes" id="UP001501442"/>
    </source>
</evidence>
<protein>
    <submittedName>
        <fullName evidence="2">Uncharacterized protein</fullName>
    </submittedName>
</protein>
<comment type="caution">
    <text evidence="2">The sequence shown here is derived from an EMBL/GenBank/DDBJ whole genome shotgun (WGS) entry which is preliminary data.</text>
</comment>
<dbReference type="Pfam" id="PF03995">
    <property type="entry name" value="Inhibitor_I36"/>
    <property type="match status" value="1"/>
</dbReference>
<keyword evidence="1" id="KW-0732">Signal</keyword>
<feature type="signal peptide" evidence="1">
    <location>
        <begin position="1"/>
        <end position="30"/>
    </location>
</feature>
<reference evidence="3" key="1">
    <citation type="journal article" date="2019" name="Int. J. Syst. Evol. Microbiol.">
        <title>The Global Catalogue of Microorganisms (GCM) 10K type strain sequencing project: providing services to taxonomists for standard genome sequencing and annotation.</title>
        <authorList>
            <consortium name="The Broad Institute Genomics Platform"/>
            <consortium name="The Broad Institute Genome Sequencing Center for Infectious Disease"/>
            <person name="Wu L."/>
            <person name="Ma J."/>
        </authorList>
    </citation>
    <scope>NUCLEOTIDE SEQUENCE [LARGE SCALE GENOMIC DNA]</scope>
    <source>
        <strain evidence="3">JCM 17939</strain>
    </source>
</reference>
<gene>
    <name evidence="2" type="ORF">GCM10023196_022150</name>
</gene>
<feature type="chain" id="PRO_5046730146" evidence="1">
    <location>
        <begin position="31"/>
        <end position="118"/>
    </location>
</feature>
<accession>A0ABP8U4T5</accession>
<evidence type="ECO:0000313" key="2">
    <source>
        <dbReference type="EMBL" id="GAA4623937.1"/>
    </source>
</evidence>
<organism evidence="2 3">
    <name type="scientific">Actinoallomurus vinaceus</name>
    <dbReference type="NCBI Taxonomy" id="1080074"/>
    <lineage>
        <taxon>Bacteria</taxon>
        <taxon>Bacillati</taxon>
        <taxon>Actinomycetota</taxon>
        <taxon>Actinomycetes</taxon>
        <taxon>Streptosporangiales</taxon>
        <taxon>Thermomonosporaceae</taxon>
        <taxon>Actinoallomurus</taxon>
    </lineage>
</organism>
<dbReference type="RefSeq" id="WP_345430585.1">
    <property type="nucleotide sequence ID" value="NZ_BAABHK010000002.1"/>
</dbReference>
<dbReference type="Proteomes" id="UP001501442">
    <property type="component" value="Unassembled WGS sequence"/>
</dbReference>
<evidence type="ECO:0000256" key="1">
    <source>
        <dbReference type="SAM" id="SignalP"/>
    </source>
</evidence>
<sequence>MNGIVRRVSLTVAGAAVAAGVTVPVSAAHADEPLPCPRIFGVLCVFTGPNGHGELRLFRHEEQFLAPPVRSAQNQSPLPWCLYRDPGFNGEHREIDRGQTIGDLGFHAHSARPGNCPA</sequence>
<dbReference type="EMBL" id="BAABHK010000002">
    <property type="protein sequence ID" value="GAA4623937.1"/>
    <property type="molecule type" value="Genomic_DNA"/>
</dbReference>
<proteinExistence type="predicted"/>